<sequence>MRVTNPEIIRSITKEWKGSRDANGRPLVPDDILKRMTLVTTEEAWGTCRRNGYHFQFTGDWLNLHPERVIVGRAVTCRWVPTRPDIHSSLIKQGEEDNRIGGQNSWVIDELEPNDLIVVDLFGKVFNGTFAGDNLATAIKSRSGTGMVIDGGIRDTQRILQMEDFNAFVRGVDPSAIADVTMPEINGITRIGEATCVPGDVVLGTSTGVIFIPPHLAEEVVERSEAIRLKDEFGQQRIREGIYTPGEVDREFSDEMNEDFEEWKASRLG</sequence>
<dbReference type="Pfam" id="PF03737">
    <property type="entry name" value="RraA-like"/>
    <property type="match status" value="1"/>
</dbReference>
<dbReference type="CDD" id="cd16841">
    <property type="entry name" value="RraA_family"/>
    <property type="match status" value="1"/>
</dbReference>
<dbReference type="Gene3D" id="3.50.30.40">
    <property type="entry name" value="Ribonuclease E inhibitor RraA/RraA-like"/>
    <property type="match status" value="1"/>
</dbReference>
<dbReference type="InterPro" id="IPR036704">
    <property type="entry name" value="RraA/RraA-like_sf"/>
</dbReference>
<protein>
    <recommendedName>
        <fullName evidence="2">Dimethylmenaquinone methyltransferase</fullName>
    </recommendedName>
</protein>
<reference evidence="1" key="1">
    <citation type="submission" date="2018-05" db="EMBL/GenBank/DDBJ databases">
        <authorList>
            <person name="Lanie J.A."/>
            <person name="Ng W.-L."/>
            <person name="Kazmierczak K.M."/>
            <person name="Andrzejewski T.M."/>
            <person name="Davidsen T.M."/>
            <person name="Wayne K.J."/>
            <person name="Tettelin H."/>
            <person name="Glass J.I."/>
            <person name="Rusch D."/>
            <person name="Podicherti R."/>
            <person name="Tsui H.-C.T."/>
            <person name="Winkler M.E."/>
        </authorList>
    </citation>
    <scope>NUCLEOTIDE SEQUENCE</scope>
</reference>
<dbReference type="PANTHER" id="PTHR33254:SF4">
    <property type="entry name" value="4-HYDROXY-4-METHYL-2-OXOGLUTARATE ALDOLASE 3-RELATED"/>
    <property type="match status" value="1"/>
</dbReference>
<evidence type="ECO:0000313" key="1">
    <source>
        <dbReference type="EMBL" id="SVA38182.1"/>
    </source>
</evidence>
<dbReference type="AlphaFoldDB" id="A0A381VCV3"/>
<dbReference type="SUPFAM" id="SSF89562">
    <property type="entry name" value="RraA-like"/>
    <property type="match status" value="1"/>
</dbReference>
<organism evidence="1">
    <name type="scientific">marine metagenome</name>
    <dbReference type="NCBI Taxonomy" id="408172"/>
    <lineage>
        <taxon>unclassified sequences</taxon>
        <taxon>metagenomes</taxon>
        <taxon>ecological metagenomes</taxon>
    </lineage>
</organism>
<evidence type="ECO:0008006" key="2">
    <source>
        <dbReference type="Google" id="ProtNLM"/>
    </source>
</evidence>
<dbReference type="EMBL" id="UINC01008487">
    <property type="protein sequence ID" value="SVA38182.1"/>
    <property type="molecule type" value="Genomic_DNA"/>
</dbReference>
<gene>
    <name evidence="1" type="ORF">METZ01_LOCUS91036</name>
</gene>
<dbReference type="PANTHER" id="PTHR33254">
    <property type="entry name" value="4-HYDROXY-4-METHYL-2-OXOGLUTARATE ALDOLASE 3-RELATED"/>
    <property type="match status" value="1"/>
</dbReference>
<accession>A0A381VCV3</accession>
<dbReference type="InterPro" id="IPR005493">
    <property type="entry name" value="RraA/RraA-like"/>
</dbReference>
<name>A0A381VCV3_9ZZZZ</name>
<proteinExistence type="predicted"/>